<keyword evidence="2" id="KW-1185">Reference proteome</keyword>
<reference evidence="1" key="1">
    <citation type="submission" date="2022-05" db="EMBL/GenBank/DDBJ databases">
        <title>Chromosome-level genome of Chaenocephalus aceratus.</title>
        <authorList>
            <person name="Park H."/>
        </authorList>
    </citation>
    <scope>NUCLEOTIDE SEQUENCE</scope>
    <source>
        <strain evidence="1">KU_202001</strain>
    </source>
</reference>
<comment type="caution">
    <text evidence="1">The sequence shown here is derived from an EMBL/GenBank/DDBJ whole genome shotgun (WGS) entry which is preliminary data.</text>
</comment>
<proteinExistence type="predicted"/>
<dbReference type="Proteomes" id="UP001057452">
    <property type="component" value="Chromosome 18"/>
</dbReference>
<evidence type="ECO:0000313" key="2">
    <source>
        <dbReference type="Proteomes" id="UP001057452"/>
    </source>
</evidence>
<dbReference type="EMBL" id="CM043802">
    <property type="protein sequence ID" value="KAI4808353.1"/>
    <property type="molecule type" value="Genomic_DNA"/>
</dbReference>
<accession>A0ACB9W6E9</accession>
<evidence type="ECO:0000313" key="1">
    <source>
        <dbReference type="EMBL" id="KAI4808353.1"/>
    </source>
</evidence>
<organism evidence="1 2">
    <name type="scientific">Chaenocephalus aceratus</name>
    <name type="common">Blackfin icefish</name>
    <name type="synonym">Chaenichthys aceratus</name>
    <dbReference type="NCBI Taxonomy" id="36190"/>
    <lineage>
        <taxon>Eukaryota</taxon>
        <taxon>Metazoa</taxon>
        <taxon>Chordata</taxon>
        <taxon>Craniata</taxon>
        <taxon>Vertebrata</taxon>
        <taxon>Euteleostomi</taxon>
        <taxon>Actinopterygii</taxon>
        <taxon>Neopterygii</taxon>
        <taxon>Teleostei</taxon>
        <taxon>Neoteleostei</taxon>
        <taxon>Acanthomorphata</taxon>
        <taxon>Eupercaria</taxon>
        <taxon>Perciformes</taxon>
        <taxon>Notothenioidei</taxon>
        <taxon>Channichthyidae</taxon>
        <taxon>Chaenocephalus</taxon>
    </lineage>
</organism>
<sequence>MNRDLQLLQTCKTLSLPAVEEVADCPSVRACPTCGMRWNIANNTARISTALAAMWFFCFVCLKLKSECCKTSSPYKICPSGVAPRQAAIPVWQKK</sequence>
<protein>
    <submittedName>
        <fullName evidence="1">Uncharacterized protein</fullName>
    </submittedName>
</protein>
<gene>
    <name evidence="1" type="ORF">KUCAC02_000417</name>
</gene>
<name>A0ACB9W6E9_CHAAC</name>